<keyword evidence="1" id="KW-0805">Transcription regulation</keyword>
<evidence type="ECO:0000256" key="3">
    <source>
        <dbReference type="ARBA" id="ARBA00023163"/>
    </source>
</evidence>
<protein>
    <submittedName>
        <fullName evidence="6">LacI family DNA-binding transcriptional regulator</fullName>
    </submittedName>
</protein>
<dbReference type="PROSITE" id="PS00356">
    <property type="entry name" value="HTH_LACI_1"/>
    <property type="match status" value="1"/>
</dbReference>
<dbReference type="SUPFAM" id="SSF47413">
    <property type="entry name" value="lambda repressor-like DNA-binding domains"/>
    <property type="match status" value="1"/>
</dbReference>
<dbReference type="SUPFAM" id="SSF53822">
    <property type="entry name" value="Periplasmic binding protein-like I"/>
    <property type="match status" value="1"/>
</dbReference>
<dbReference type="PANTHER" id="PTHR30146:SF109">
    <property type="entry name" value="HTH-TYPE TRANSCRIPTIONAL REGULATOR GALS"/>
    <property type="match status" value="1"/>
</dbReference>
<dbReference type="PANTHER" id="PTHR30146">
    <property type="entry name" value="LACI-RELATED TRANSCRIPTIONAL REPRESSOR"/>
    <property type="match status" value="1"/>
</dbReference>
<dbReference type="Pfam" id="PF00356">
    <property type="entry name" value="LacI"/>
    <property type="match status" value="1"/>
</dbReference>
<dbReference type="RefSeq" id="WP_379320411.1">
    <property type="nucleotide sequence ID" value="NZ_JBHTLM010000013.1"/>
</dbReference>
<dbReference type="Gene3D" id="1.10.260.40">
    <property type="entry name" value="lambda repressor-like DNA-binding domains"/>
    <property type="match status" value="1"/>
</dbReference>
<organism evidence="6 7">
    <name type="scientific">Paenibacillus puldeungensis</name>
    <dbReference type="NCBI Taxonomy" id="696536"/>
    <lineage>
        <taxon>Bacteria</taxon>
        <taxon>Bacillati</taxon>
        <taxon>Bacillota</taxon>
        <taxon>Bacilli</taxon>
        <taxon>Bacillales</taxon>
        <taxon>Paenibacillaceae</taxon>
        <taxon>Paenibacillus</taxon>
    </lineage>
</organism>
<dbReference type="InterPro" id="IPR001387">
    <property type="entry name" value="Cro/C1-type_HTH"/>
</dbReference>
<dbReference type="PROSITE" id="PS50932">
    <property type="entry name" value="HTH_LACI_2"/>
    <property type="match status" value="1"/>
</dbReference>
<dbReference type="CDD" id="cd01392">
    <property type="entry name" value="HTH_LacI"/>
    <property type="match status" value="1"/>
</dbReference>
<dbReference type="InterPro" id="IPR028082">
    <property type="entry name" value="Peripla_BP_I"/>
</dbReference>
<dbReference type="Pfam" id="PF13377">
    <property type="entry name" value="Peripla_BP_3"/>
    <property type="match status" value="1"/>
</dbReference>
<proteinExistence type="predicted"/>
<dbReference type="InterPro" id="IPR000843">
    <property type="entry name" value="HTH_LacI"/>
</dbReference>
<evidence type="ECO:0000313" key="7">
    <source>
        <dbReference type="Proteomes" id="UP001597262"/>
    </source>
</evidence>
<evidence type="ECO:0000256" key="2">
    <source>
        <dbReference type="ARBA" id="ARBA00023125"/>
    </source>
</evidence>
<dbReference type="InterPro" id="IPR010982">
    <property type="entry name" value="Lambda_DNA-bd_dom_sf"/>
</dbReference>
<evidence type="ECO:0000259" key="5">
    <source>
        <dbReference type="PROSITE" id="PS50943"/>
    </source>
</evidence>
<keyword evidence="7" id="KW-1185">Reference proteome</keyword>
<keyword evidence="3" id="KW-0804">Transcription</keyword>
<evidence type="ECO:0000259" key="4">
    <source>
        <dbReference type="PROSITE" id="PS50932"/>
    </source>
</evidence>
<feature type="domain" description="HTH lacI-type" evidence="4">
    <location>
        <begin position="3"/>
        <end position="57"/>
    </location>
</feature>
<dbReference type="CDD" id="cd06294">
    <property type="entry name" value="PBP1_MalR-like"/>
    <property type="match status" value="1"/>
</dbReference>
<sequence>MAVTIREVARRAGVSISTVSRALSGQQRVRAENLRKVQQIVNQIEFCPSAVAKSLVSRTANAICLVLPKPTAKWVSNPFFMELIRGIVARANRSNYDIIISSGASEQEELKEVSRLFRGGRVDGAILLSSRKEDAVIDFMKMNGYPFVLIGRSDKYDGIWSVDTDNRAAAGGAVNHLVTMGHKRIGFVSGPSNLVVSVDRMEGYKRALRENGLTWHPEWVFEGELLLNSGYRSLSYFMNQPDRPTALVVYDDLVALGVIRALNKLEIKVPDDLALVSFNNIPLAELSIPPISSIDIGIYHLGDTAAQVFIQNMQHANSEFGGPKRLIIPHELIVRESSMIPIHIF</sequence>
<dbReference type="GO" id="GO:0003677">
    <property type="term" value="F:DNA binding"/>
    <property type="evidence" value="ECO:0007669"/>
    <property type="project" value="UniProtKB-KW"/>
</dbReference>
<dbReference type="EMBL" id="JBHTLM010000013">
    <property type="protein sequence ID" value="MFD1177960.1"/>
    <property type="molecule type" value="Genomic_DNA"/>
</dbReference>
<accession>A0ABW3S0I8</accession>
<evidence type="ECO:0000256" key="1">
    <source>
        <dbReference type="ARBA" id="ARBA00023015"/>
    </source>
</evidence>
<comment type="caution">
    <text evidence="6">The sequence shown here is derived from an EMBL/GenBank/DDBJ whole genome shotgun (WGS) entry which is preliminary data.</text>
</comment>
<name>A0ABW3S0I8_9BACL</name>
<feature type="domain" description="HTH cro/C1-type" evidence="5">
    <location>
        <begin position="4"/>
        <end position="37"/>
    </location>
</feature>
<dbReference type="InterPro" id="IPR046335">
    <property type="entry name" value="LacI/GalR-like_sensor"/>
</dbReference>
<dbReference type="Gene3D" id="3.40.50.2300">
    <property type="match status" value="2"/>
</dbReference>
<dbReference type="Proteomes" id="UP001597262">
    <property type="component" value="Unassembled WGS sequence"/>
</dbReference>
<reference evidence="7" key="1">
    <citation type="journal article" date="2019" name="Int. J. Syst. Evol. Microbiol.">
        <title>The Global Catalogue of Microorganisms (GCM) 10K type strain sequencing project: providing services to taxonomists for standard genome sequencing and annotation.</title>
        <authorList>
            <consortium name="The Broad Institute Genomics Platform"/>
            <consortium name="The Broad Institute Genome Sequencing Center for Infectious Disease"/>
            <person name="Wu L."/>
            <person name="Ma J."/>
        </authorList>
    </citation>
    <scope>NUCLEOTIDE SEQUENCE [LARGE SCALE GENOMIC DNA]</scope>
    <source>
        <strain evidence="7">CCUG 59189</strain>
    </source>
</reference>
<evidence type="ECO:0000313" key="6">
    <source>
        <dbReference type="EMBL" id="MFD1177960.1"/>
    </source>
</evidence>
<dbReference type="SMART" id="SM00354">
    <property type="entry name" value="HTH_LACI"/>
    <property type="match status" value="1"/>
</dbReference>
<gene>
    <name evidence="6" type="ORF">ACFQ3W_16855</name>
</gene>
<keyword evidence="2 6" id="KW-0238">DNA-binding</keyword>
<dbReference type="PROSITE" id="PS50943">
    <property type="entry name" value="HTH_CROC1"/>
    <property type="match status" value="1"/>
</dbReference>